<keyword evidence="1" id="KW-0808">Transferase</keyword>
<protein>
    <submittedName>
        <fullName evidence="1">Endonuclease/reverse transcriptase</fullName>
    </submittedName>
</protein>
<keyword evidence="1" id="KW-0255">Endonuclease</keyword>
<organism evidence="1">
    <name type="scientific">Rhipicephalus zambeziensis</name>
    <dbReference type="NCBI Taxonomy" id="60191"/>
    <lineage>
        <taxon>Eukaryota</taxon>
        <taxon>Metazoa</taxon>
        <taxon>Ecdysozoa</taxon>
        <taxon>Arthropoda</taxon>
        <taxon>Chelicerata</taxon>
        <taxon>Arachnida</taxon>
        <taxon>Acari</taxon>
        <taxon>Parasitiformes</taxon>
        <taxon>Ixodida</taxon>
        <taxon>Ixodoidea</taxon>
        <taxon>Ixodidae</taxon>
        <taxon>Rhipicephalinae</taxon>
        <taxon>Rhipicephalus</taxon>
        <taxon>Rhipicephalus</taxon>
    </lineage>
</organism>
<dbReference type="GO" id="GO:0003964">
    <property type="term" value="F:RNA-directed DNA polymerase activity"/>
    <property type="evidence" value="ECO:0007669"/>
    <property type="project" value="UniProtKB-KW"/>
</dbReference>
<name>A0A224YY96_9ACAR</name>
<reference evidence="1" key="1">
    <citation type="journal article" date="2017" name="Parasit. Vectors">
        <title>Sialotranscriptomics of Rhipicephalus zambeziensis reveals intricate expression profiles of secretory proteins and suggests tight temporal transcriptional regulation during blood-feeding.</title>
        <authorList>
            <person name="de Castro M.H."/>
            <person name="de Klerk D."/>
            <person name="Pienaar R."/>
            <person name="Rees D.J.G."/>
            <person name="Mans B.J."/>
        </authorList>
    </citation>
    <scope>NUCLEOTIDE SEQUENCE</scope>
    <source>
        <tissue evidence="1">Salivary glands</tissue>
    </source>
</reference>
<accession>A0A224YY96</accession>
<sequence>MDFAKAFDKVSHAKLLFKLDNTFQNSLLTAWFQSYLTSRQQFVQIKDKKSGMVAVNSGVPQGSVLGPLQKILNWCEDWQMTLNPDKTVYMSITRKKKPLAYDYQINDIKLKRVEKYKYLGILFTPDLRWNSHIDHVTSKATKALYSLRRNLYRCPSDIKCLAYKTLVRPIVEYSKIVWDPYTQSNCNKIARVQRLSARFIFNKYRRQYSPTELCAQARLESLEVRTKIERLKFLFQLIHNRFKLTHTAFFQLSTQEHSRHRHSMYITPLASRNDCFRFSYFPRAIEEWNMLPESTIRCSSLTSFEENLKLLFHS</sequence>
<keyword evidence="1" id="KW-0695">RNA-directed DNA polymerase</keyword>
<evidence type="ECO:0000313" key="1">
    <source>
        <dbReference type="EMBL" id="MAA18740.1"/>
    </source>
</evidence>
<dbReference type="PANTHER" id="PTHR33332">
    <property type="entry name" value="REVERSE TRANSCRIPTASE DOMAIN-CONTAINING PROTEIN"/>
    <property type="match status" value="1"/>
</dbReference>
<keyword evidence="1" id="KW-0540">Nuclease</keyword>
<proteinExistence type="predicted"/>
<dbReference type="AlphaFoldDB" id="A0A224YY96"/>
<dbReference type="GO" id="GO:0004519">
    <property type="term" value="F:endonuclease activity"/>
    <property type="evidence" value="ECO:0007669"/>
    <property type="project" value="UniProtKB-KW"/>
</dbReference>
<keyword evidence="1" id="KW-0378">Hydrolase</keyword>
<keyword evidence="1" id="KW-0548">Nucleotidyltransferase</keyword>
<dbReference type="EMBL" id="GFPF01007594">
    <property type="protein sequence ID" value="MAA18740.1"/>
    <property type="molecule type" value="Transcribed_RNA"/>
</dbReference>